<accession>A0A919CHL5</accession>
<keyword evidence="3" id="KW-1185">Reference proteome</keyword>
<evidence type="ECO:0000313" key="3">
    <source>
        <dbReference type="Proteomes" id="UP000644693"/>
    </source>
</evidence>
<reference evidence="2" key="2">
    <citation type="submission" date="2020-09" db="EMBL/GenBank/DDBJ databases">
        <authorList>
            <person name="Sun Q."/>
            <person name="Kim S."/>
        </authorList>
    </citation>
    <scope>NUCLEOTIDE SEQUENCE</scope>
    <source>
        <strain evidence="2">KCTC 23430</strain>
    </source>
</reference>
<comment type="caution">
    <text evidence="2">The sequence shown here is derived from an EMBL/GenBank/DDBJ whole genome shotgun (WGS) entry which is preliminary data.</text>
</comment>
<name>A0A919CHL5_9GAMM</name>
<dbReference type="AlphaFoldDB" id="A0A919CHL5"/>
<proteinExistence type="predicted"/>
<reference evidence="2" key="1">
    <citation type="journal article" date="2014" name="Int. J. Syst. Evol. Microbiol.">
        <title>Complete genome sequence of Corynebacterium casei LMG S-19264T (=DSM 44701T), isolated from a smear-ripened cheese.</title>
        <authorList>
            <consortium name="US DOE Joint Genome Institute (JGI-PGF)"/>
            <person name="Walter F."/>
            <person name="Albersmeier A."/>
            <person name="Kalinowski J."/>
            <person name="Ruckert C."/>
        </authorList>
    </citation>
    <scope>NUCLEOTIDE SEQUENCE</scope>
    <source>
        <strain evidence="2">KCTC 23430</strain>
    </source>
</reference>
<organism evidence="2 3">
    <name type="scientific">Parahalioglobus pacificus</name>
    <dbReference type="NCBI Taxonomy" id="930806"/>
    <lineage>
        <taxon>Bacteria</taxon>
        <taxon>Pseudomonadati</taxon>
        <taxon>Pseudomonadota</taxon>
        <taxon>Gammaproteobacteria</taxon>
        <taxon>Cellvibrionales</taxon>
        <taxon>Halieaceae</taxon>
        <taxon>Parahalioglobus</taxon>
    </lineage>
</organism>
<gene>
    <name evidence="2" type="ORF">GCM10007053_03160</name>
</gene>
<dbReference type="EMBL" id="BMYM01000001">
    <property type="protein sequence ID" value="GHD26340.1"/>
    <property type="molecule type" value="Genomic_DNA"/>
</dbReference>
<sequence length="140" mass="15027">MTEVYVVRNQLGHYWGKSKHWVNGSEPRTVMRAKHQDEAINTLFELSAKDVELRGEVLAAELTQRGEPVLEVSDIPVPLTPEQIAAQAAEAQLQLAAEPGEESTAQPNDNDTAAPTEGQAAAQAAVEEEAESPANAESLA</sequence>
<protein>
    <submittedName>
        <fullName evidence="2">Uncharacterized protein</fullName>
    </submittedName>
</protein>
<dbReference type="Proteomes" id="UP000644693">
    <property type="component" value="Unassembled WGS sequence"/>
</dbReference>
<feature type="compositionally biased region" description="Low complexity" evidence="1">
    <location>
        <begin position="112"/>
        <end position="125"/>
    </location>
</feature>
<evidence type="ECO:0000256" key="1">
    <source>
        <dbReference type="SAM" id="MobiDB-lite"/>
    </source>
</evidence>
<evidence type="ECO:0000313" key="2">
    <source>
        <dbReference type="EMBL" id="GHD26340.1"/>
    </source>
</evidence>
<feature type="region of interest" description="Disordered" evidence="1">
    <location>
        <begin position="95"/>
        <end position="140"/>
    </location>
</feature>
<dbReference type="RefSeq" id="WP_189474508.1">
    <property type="nucleotide sequence ID" value="NZ_BMYM01000001.1"/>
</dbReference>